<keyword evidence="2" id="KW-1185">Reference proteome</keyword>
<accession>A0A6D2L922</accession>
<reference evidence="1" key="1">
    <citation type="submission" date="2020-01" db="EMBL/GenBank/DDBJ databases">
        <authorList>
            <person name="Mishra B."/>
        </authorList>
    </citation>
    <scope>NUCLEOTIDE SEQUENCE [LARGE SCALE GENOMIC DNA]</scope>
</reference>
<dbReference type="AlphaFoldDB" id="A0A6D2L922"/>
<protein>
    <submittedName>
        <fullName evidence="1">Uncharacterized protein</fullName>
    </submittedName>
</protein>
<evidence type="ECO:0000313" key="2">
    <source>
        <dbReference type="Proteomes" id="UP000467841"/>
    </source>
</evidence>
<sequence length="123" mass="13495">MALIGKAVRRALGLRSISRAYVGEKDLSSKIRWFLVFHRAQRIQGKSSPTPIPVGGRHIQASEAIRVSVNDWNMRGLMVPANGASFQTACAKLQWKKSFSRFQVSAESAAGIIKDSAIEKILA</sequence>
<comment type="caution">
    <text evidence="1">The sequence shown here is derived from an EMBL/GenBank/DDBJ whole genome shotgun (WGS) entry which is preliminary data.</text>
</comment>
<evidence type="ECO:0000313" key="1">
    <source>
        <dbReference type="EMBL" id="CAA7062294.1"/>
    </source>
</evidence>
<dbReference type="Proteomes" id="UP000467841">
    <property type="component" value="Unassembled WGS sequence"/>
</dbReference>
<organism evidence="1 2">
    <name type="scientific">Microthlaspi erraticum</name>
    <dbReference type="NCBI Taxonomy" id="1685480"/>
    <lineage>
        <taxon>Eukaryota</taxon>
        <taxon>Viridiplantae</taxon>
        <taxon>Streptophyta</taxon>
        <taxon>Embryophyta</taxon>
        <taxon>Tracheophyta</taxon>
        <taxon>Spermatophyta</taxon>
        <taxon>Magnoliopsida</taxon>
        <taxon>eudicotyledons</taxon>
        <taxon>Gunneridae</taxon>
        <taxon>Pentapetalae</taxon>
        <taxon>rosids</taxon>
        <taxon>malvids</taxon>
        <taxon>Brassicales</taxon>
        <taxon>Brassicaceae</taxon>
        <taxon>Coluteocarpeae</taxon>
        <taxon>Microthlaspi</taxon>
    </lineage>
</organism>
<gene>
    <name evidence="1" type="ORF">MERR_LOCUS49530</name>
</gene>
<proteinExistence type="predicted"/>
<dbReference type="EMBL" id="CACVBM020001939">
    <property type="protein sequence ID" value="CAA7062294.1"/>
    <property type="molecule type" value="Genomic_DNA"/>
</dbReference>
<name>A0A6D2L922_9BRAS</name>